<feature type="repeat" description="ANK" evidence="3">
    <location>
        <begin position="336"/>
        <end position="368"/>
    </location>
</feature>
<feature type="repeat" description="ANK" evidence="3">
    <location>
        <begin position="87"/>
        <end position="116"/>
    </location>
</feature>
<keyword evidence="1" id="KW-0677">Repeat</keyword>
<protein>
    <submittedName>
        <fullName evidence="4">Ankyrin</fullName>
    </submittedName>
</protein>
<evidence type="ECO:0000256" key="1">
    <source>
        <dbReference type="ARBA" id="ARBA00022737"/>
    </source>
</evidence>
<keyword evidence="2 3" id="KW-0040">ANK repeat</keyword>
<evidence type="ECO:0000313" key="5">
    <source>
        <dbReference type="Proteomes" id="UP000253729"/>
    </source>
</evidence>
<gene>
    <name evidence="4" type="ORF">BDQ94DRAFT_160930</name>
</gene>
<dbReference type="PROSITE" id="PS50088">
    <property type="entry name" value="ANK_REPEAT"/>
    <property type="match status" value="3"/>
</dbReference>
<feature type="repeat" description="ANK" evidence="3">
    <location>
        <begin position="46"/>
        <end position="78"/>
    </location>
</feature>
<dbReference type="InterPro" id="IPR051165">
    <property type="entry name" value="Multifunctional_ANK_Repeat"/>
</dbReference>
<dbReference type="SMART" id="SM00248">
    <property type="entry name" value="ANK"/>
    <property type="match status" value="10"/>
</dbReference>
<dbReference type="AlphaFoldDB" id="A0A3F3PXK0"/>
<dbReference type="STRING" id="1341132.A0A3F3PXK0"/>
<accession>A0A3F3PXK0</accession>
<name>A0A3F3PXK0_9EURO</name>
<dbReference type="Gene3D" id="1.25.40.20">
    <property type="entry name" value="Ankyrin repeat-containing domain"/>
    <property type="match status" value="3"/>
</dbReference>
<evidence type="ECO:0000256" key="3">
    <source>
        <dbReference type="PROSITE-ProRule" id="PRU00023"/>
    </source>
</evidence>
<keyword evidence="5" id="KW-1185">Reference proteome</keyword>
<evidence type="ECO:0000256" key="2">
    <source>
        <dbReference type="ARBA" id="ARBA00023043"/>
    </source>
</evidence>
<dbReference type="RefSeq" id="XP_026624068.1">
    <property type="nucleotide sequence ID" value="XM_026769284.1"/>
</dbReference>
<dbReference type="GeneID" id="38137640"/>
<dbReference type="InterPro" id="IPR002110">
    <property type="entry name" value="Ankyrin_rpt"/>
</dbReference>
<dbReference type="SUPFAM" id="SSF48403">
    <property type="entry name" value="Ankyrin repeat"/>
    <property type="match status" value="2"/>
</dbReference>
<evidence type="ECO:0000313" key="4">
    <source>
        <dbReference type="EMBL" id="RDH31046.1"/>
    </source>
</evidence>
<organism evidence="4 5">
    <name type="scientific">Aspergillus welwitschiae</name>
    <dbReference type="NCBI Taxonomy" id="1341132"/>
    <lineage>
        <taxon>Eukaryota</taxon>
        <taxon>Fungi</taxon>
        <taxon>Dikarya</taxon>
        <taxon>Ascomycota</taxon>
        <taxon>Pezizomycotina</taxon>
        <taxon>Eurotiomycetes</taxon>
        <taxon>Eurotiomycetidae</taxon>
        <taxon>Eurotiales</taxon>
        <taxon>Aspergillaceae</taxon>
        <taxon>Aspergillus</taxon>
        <taxon>Aspergillus subgen. Circumdati</taxon>
    </lineage>
</organism>
<dbReference type="PANTHER" id="PTHR24123:SF33">
    <property type="entry name" value="PROTEIN HOS4"/>
    <property type="match status" value="1"/>
</dbReference>
<dbReference type="PANTHER" id="PTHR24123">
    <property type="entry name" value="ANKYRIN REPEAT-CONTAINING"/>
    <property type="match status" value="1"/>
</dbReference>
<dbReference type="Pfam" id="PF12796">
    <property type="entry name" value="Ank_2"/>
    <property type="match status" value="2"/>
</dbReference>
<dbReference type="Proteomes" id="UP000253729">
    <property type="component" value="Unassembled WGS sequence"/>
</dbReference>
<dbReference type="InterPro" id="IPR036770">
    <property type="entry name" value="Ankyrin_rpt-contain_sf"/>
</dbReference>
<dbReference type="PROSITE" id="PS50297">
    <property type="entry name" value="ANK_REP_REGION"/>
    <property type="match status" value="3"/>
</dbReference>
<reference evidence="4 5" key="1">
    <citation type="submission" date="2018-07" db="EMBL/GenBank/DDBJ databases">
        <title>The genomes of Aspergillus section Nigri reveals drivers in fungal speciation.</title>
        <authorList>
            <consortium name="DOE Joint Genome Institute"/>
            <person name="Vesth T.C."/>
            <person name="Nybo J."/>
            <person name="Theobald S."/>
            <person name="Brandl J."/>
            <person name="Frisvad J.C."/>
            <person name="Nielsen K.F."/>
            <person name="Lyhne E.K."/>
            <person name="Kogle M.E."/>
            <person name="Kuo A."/>
            <person name="Riley R."/>
            <person name="Clum A."/>
            <person name="Nolan M."/>
            <person name="Lipzen A."/>
            <person name="Salamov A."/>
            <person name="Henrissat B."/>
            <person name="Wiebenga A."/>
            <person name="De vries R.P."/>
            <person name="Grigoriev I.V."/>
            <person name="Mortensen U.H."/>
            <person name="Andersen M.R."/>
            <person name="Baker S.E."/>
        </authorList>
    </citation>
    <scope>NUCLEOTIDE SEQUENCE [LARGE SCALE GENOMIC DNA]</scope>
    <source>
        <strain evidence="4 5">CBS 139.54b</strain>
    </source>
</reference>
<proteinExistence type="predicted"/>
<sequence>MACYPRIPYPINSNTNAQLIGWTRVGNLTAVAAILDSPEAVDLPKSGETALHEAIKRNRPDQLRYLISRGFNVNQKGIKQYGRVYLTPLHLITASNSAEMVDILLEAGADATLDNISADGIRGVLGGMDSELYISFMAAAFWGSNAVVQRLINRLPSDTISSREWPLAVAAAALYHHPETLATLLHNYPASGVPQDILDRALADAAENEEYDPYHRILPALPEESWSRGIKTFQLLLTRGARPNAQPPMSIYVPPWTVHKPIIHATIDTSMGMEMIKMLVDHGVDLPDGFAGEGEGISLFARAVRNGNPDLICYFYEREGAMIDMNEELREINVCPGGSLLHAAAGGGRLATVRFLLDHGADPNMMNTKGWLPVHQACQGRHLEIIKILWPLTCPAAVPDLANYRTKDGHIAFHLAMCWRVDDEDPEVEALSTQLLHFFEEKGADLTSLDRYGKNILHYALPQNENMFPWFRTLIEAGAQLRPNAQGQTELHLILDEPDRNLAGPRFLLAQGANKDINTQDNKGRTPLYHYIQTHYYEPGNGQGTFQIRADVLDLLMETGADPDIRDASGKSARDLLVEKGFPYDFDIYKAVM</sequence>
<dbReference type="EMBL" id="KZ852057">
    <property type="protein sequence ID" value="RDH31046.1"/>
    <property type="molecule type" value="Genomic_DNA"/>
</dbReference>